<dbReference type="Proteomes" id="UP000469011">
    <property type="component" value="Unassembled WGS sequence"/>
</dbReference>
<comment type="caution">
    <text evidence="3">The sequence shown here is derived from an EMBL/GenBank/DDBJ whole genome shotgun (WGS) entry which is preliminary data.</text>
</comment>
<evidence type="ECO:0000256" key="1">
    <source>
        <dbReference type="ARBA" id="ARBA00006226"/>
    </source>
</evidence>
<dbReference type="EMBL" id="JAAAMG010000006">
    <property type="protein sequence ID" value="NDW04576.1"/>
    <property type="molecule type" value="Genomic_DNA"/>
</dbReference>
<proteinExistence type="inferred from homology"/>
<gene>
    <name evidence="3" type="ORF">GTK09_09060</name>
</gene>
<evidence type="ECO:0000313" key="4">
    <source>
        <dbReference type="Proteomes" id="UP000469011"/>
    </source>
</evidence>
<dbReference type="InterPro" id="IPR007712">
    <property type="entry name" value="RelE/ParE_toxin"/>
</dbReference>
<evidence type="ECO:0000313" key="3">
    <source>
        <dbReference type="EMBL" id="NDW04576.1"/>
    </source>
</evidence>
<accession>A0A6N9T3F7</accession>
<sequence>MKRIVWETKALREFDEALSYLAARNEQAALALEKRISDAIALLARNSIGRPTRSAGVRQKLVLRTSYCVHYRIVGSDLVVLDVRHQRRKDPVEGS</sequence>
<keyword evidence="2" id="KW-1277">Toxin-antitoxin system</keyword>
<dbReference type="PANTHER" id="PTHR33755">
    <property type="entry name" value="TOXIN PARE1-RELATED"/>
    <property type="match status" value="1"/>
</dbReference>
<dbReference type="Gene3D" id="3.30.2310.20">
    <property type="entry name" value="RelE-like"/>
    <property type="match status" value="1"/>
</dbReference>
<protein>
    <submittedName>
        <fullName evidence="3">Type II toxin-antitoxin system RelE/ParE family toxin</fullName>
    </submittedName>
</protein>
<comment type="similarity">
    <text evidence="1">Belongs to the RelE toxin family.</text>
</comment>
<dbReference type="AlphaFoldDB" id="A0A6N9T3F7"/>
<organism evidence="3 4">
    <name type="scientific">Jiella pacifica</name>
    <dbReference type="NCBI Taxonomy" id="2696469"/>
    <lineage>
        <taxon>Bacteria</taxon>
        <taxon>Pseudomonadati</taxon>
        <taxon>Pseudomonadota</taxon>
        <taxon>Alphaproteobacteria</taxon>
        <taxon>Hyphomicrobiales</taxon>
        <taxon>Aurantimonadaceae</taxon>
        <taxon>Jiella</taxon>
    </lineage>
</organism>
<dbReference type="Pfam" id="PF05016">
    <property type="entry name" value="ParE_toxin"/>
    <property type="match status" value="1"/>
</dbReference>
<keyword evidence="4" id="KW-1185">Reference proteome</keyword>
<reference evidence="3 4" key="1">
    <citation type="submission" date="2020-01" db="EMBL/GenBank/DDBJ databases">
        <title>Jiella pacifica sp. nov.</title>
        <authorList>
            <person name="Xue Z."/>
            <person name="Zhu S."/>
            <person name="Chen J."/>
            <person name="Yang J."/>
        </authorList>
    </citation>
    <scope>NUCLEOTIDE SEQUENCE [LARGE SCALE GENOMIC DNA]</scope>
    <source>
        <strain evidence="3 4">40Bstr34</strain>
    </source>
</reference>
<dbReference type="RefSeq" id="WP_163462836.1">
    <property type="nucleotide sequence ID" value="NZ_JAAAMG010000006.1"/>
</dbReference>
<dbReference type="InterPro" id="IPR035093">
    <property type="entry name" value="RelE/ParE_toxin_dom_sf"/>
</dbReference>
<evidence type="ECO:0000256" key="2">
    <source>
        <dbReference type="ARBA" id="ARBA00022649"/>
    </source>
</evidence>
<name>A0A6N9T3F7_9HYPH</name>
<dbReference type="InterPro" id="IPR051803">
    <property type="entry name" value="TA_system_RelE-like_toxin"/>
</dbReference>